<dbReference type="Proteomes" id="UP000198703">
    <property type="component" value="Unassembled WGS sequence"/>
</dbReference>
<accession>A0A1H4FUT4</accession>
<name>A0A1H4FUT4_9RHOB</name>
<gene>
    <name evidence="1" type="ORF">SAMN05444370_12915</name>
</gene>
<dbReference type="AlphaFoldDB" id="A0A1H4FUT4"/>
<evidence type="ECO:0000313" key="2">
    <source>
        <dbReference type="Proteomes" id="UP000198703"/>
    </source>
</evidence>
<dbReference type="EMBL" id="FNQM01000029">
    <property type="protein sequence ID" value="SEB01044.1"/>
    <property type="molecule type" value="Genomic_DNA"/>
</dbReference>
<proteinExistence type="predicted"/>
<dbReference type="RefSeq" id="WP_093256318.1">
    <property type="nucleotide sequence ID" value="NZ_FNQM01000029.1"/>
</dbReference>
<sequence length="77" mass="8405">MTALRTDAYDALLWILDDAGERVVTRRYTGAEAALARAADEADDLALFDDEDDGSQTLPDWLARQLDVPAAAARHMA</sequence>
<evidence type="ECO:0000313" key="1">
    <source>
        <dbReference type="EMBL" id="SEB01044.1"/>
    </source>
</evidence>
<protein>
    <submittedName>
        <fullName evidence="1">Uncharacterized protein</fullName>
    </submittedName>
</protein>
<organism evidence="1 2">
    <name type="scientific">Rubrimonas cliftonensis</name>
    <dbReference type="NCBI Taxonomy" id="89524"/>
    <lineage>
        <taxon>Bacteria</taxon>
        <taxon>Pseudomonadati</taxon>
        <taxon>Pseudomonadota</taxon>
        <taxon>Alphaproteobacteria</taxon>
        <taxon>Rhodobacterales</taxon>
        <taxon>Paracoccaceae</taxon>
        <taxon>Rubrimonas</taxon>
    </lineage>
</organism>
<keyword evidence="2" id="KW-1185">Reference proteome</keyword>
<reference evidence="1 2" key="1">
    <citation type="submission" date="2016-10" db="EMBL/GenBank/DDBJ databases">
        <authorList>
            <person name="de Groot N.N."/>
        </authorList>
    </citation>
    <scope>NUCLEOTIDE SEQUENCE [LARGE SCALE GENOMIC DNA]</scope>
    <source>
        <strain evidence="1 2">DSM 15345</strain>
    </source>
</reference>